<reference evidence="2 3" key="1">
    <citation type="submission" date="2019-06" db="EMBL/GenBank/DDBJ databases">
        <title>Whole genome shotgun sequence of Zoogloea ramigera NBRC 15342.</title>
        <authorList>
            <person name="Hosoyama A."/>
            <person name="Uohara A."/>
            <person name="Ohji S."/>
            <person name="Ichikawa N."/>
        </authorList>
    </citation>
    <scope>NUCLEOTIDE SEQUENCE [LARGE SCALE GENOMIC DNA]</scope>
    <source>
        <strain evidence="2 3">NBRC 15342</strain>
    </source>
</reference>
<evidence type="ECO:0000313" key="2">
    <source>
        <dbReference type="EMBL" id="GEC95578.1"/>
    </source>
</evidence>
<evidence type="ECO:0000259" key="1">
    <source>
        <dbReference type="Pfam" id="PF00156"/>
    </source>
</evidence>
<dbReference type="NCBIfam" id="NF003545">
    <property type="entry name" value="PRK05205.1-1"/>
    <property type="match status" value="1"/>
</dbReference>
<dbReference type="PANTHER" id="PTHR11608:SF0">
    <property type="entry name" value="BIFUNCTIONAL PROTEIN PYRR"/>
    <property type="match status" value="1"/>
</dbReference>
<dbReference type="Gene3D" id="3.40.50.2020">
    <property type="match status" value="1"/>
</dbReference>
<dbReference type="InterPro" id="IPR050137">
    <property type="entry name" value="PyrR_bifunctional"/>
</dbReference>
<comment type="caution">
    <text evidence="2">The sequence shown here is derived from an EMBL/GenBank/DDBJ whole genome shotgun (WGS) entry which is preliminary data.</text>
</comment>
<protein>
    <submittedName>
        <fullName evidence="2">Bifunctional pyr operon transcriptional regulator/uracil phosphoribosyltransferase</fullName>
    </submittedName>
</protein>
<dbReference type="Proteomes" id="UP000318422">
    <property type="component" value="Unassembled WGS sequence"/>
</dbReference>
<dbReference type="OrthoDB" id="9802227at2"/>
<accession>A0A4Y4CRN5</accession>
<dbReference type="PANTHER" id="PTHR11608">
    <property type="entry name" value="BIFUNCTIONAL PROTEIN PYRR"/>
    <property type="match status" value="1"/>
</dbReference>
<keyword evidence="3" id="KW-1185">Reference proteome</keyword>
<feature type="domain" description="Phosphoribosyltransferase" evidence="1">
    <location>
        <begin position="3"/>
        <end position="132"/>
    </location>
</feature>
<gene>
    <name evidence="2" type="primary">pyrR_1</name>
    <name evidence="2" type="ORF">ZRA01_16510</name>
</gene>
<keyword evidence="2" id="KW-0808">Transferase</keyword>
<proteinExistence type="predicted"/>
<dbReference type="GO" id="GO:0016757">
    <property type="term" value="F:glycosyltransferase activity"/>
    <property type="evidence" value="ECO:0007669"/>
    <property type="project" value="UniProtKB-KW"/>
</dbReference>
<sequence length="166" mass="17973">MQIPDAEQLIAQLAAAMRPHVTPDTALVGIHTGGVWLAQRLHALLGLSQPLGSIDVSFYRDDYGAKGLHPQPQKSEIPFDVEGAHIVIVDDVLYTGRTTRAALNELFDYGRPARVDLAVLIDRGGRELPISARFCALTLGEALSAGQNLQLERDDSGALTMRLIHA</sequence>
<dbReference type="CDD" id="cd06223">
    <property type="entry name" value="PRTases_typeI"/>
    <property type="match status" value="1"/>
</dbReference>
<dbReference type="RefSeq" id="WP_141351183.1">
    <property type="nucleotide sequence ID" value="NZ_BJNV01000023.1"/>
</dbReference>
<dbReference type="Pfam" id="PF00156">
    <property type="entry name" value="Pribosyltran"/>
    <property type="match status" value="1"/>
</dbReference>
<dbReference type="EMBL" id="BJNV01000023">
    <property type="protein sequence ID" value="GEC95578.1"/>
    <property type="molecule type" value="Genomic_DNA"/>
</dbReference>
<organism evidence="2 3">
    <name type="scientific">Zoogloea ramigera</name>
    <dbReference type="NCBI Taxonomy" id="350"/>
    <lineage>
        <taxon>Bacteria</taxon>
        <taxon>Pseudomonadati</taxon>
        <taxon>Pseudomonadota</taxon>
        <taxon>Betaproteobacteria</taxon>
        <taxon>Rhodocyclales</taxon>
        <taxon>Zoogloeaceae</taxon>
        <taxon>Zoogloea</taxon>
    </lineage>
</organism>
<dbReference type="SUPFAM" id="SSF53271">
    <property type="entry name" value="PRTase-like"/>
    <property type="match status" value="1"/>
</dbReference>
<dbReference type="InterPro" id="IPR029057">
    <property type="entry name" value="PRTase-like"/>
</dbReference>
<keyword evidence="2" id="KW-0328">Glycosyltransferase</keyword>
<dbReference type="AlphaFoldDB" id="A0A4Y4CRN5"/>
<name>A0A4Y4CRN5_ZOORA</name>
<evidence type="ECO:0000313" key="3">
    <source>
        <dbReference type="Proteomes" id="UP000318422"/>
    </source>
</evidence>
<dbReference type="InterPro" id="IPR000836">
    <property type="entry name" value="PRTase_dom"/>
</dbReference>